<keyword evidence="4" id="KW-1185">Reference proteome</keyword>
<accession>A0AAD2FFW9</accession>
<reference evidence="3" key="1">
    <citation type="submission" date="2023-08" db="EMBL/GenBank/DDBJ databases">
        <authorList>
            <person name="Audoor S."/>
            <person name="Bilcke G."/>
        </authorList>
    </citation>
    <scope>NUCLEOTIDE SEQUENCE</scope>
</reference>
<organism evidence="3 4">
    <name type="scientific">Cylindrotheca closterium</name>
    <dbReference type="NCBI Taxonomy" id="2856"/>
    <lineage>
        <taxon>Eukaryota</taxon>
        <taxon>Sar</taxon>
        <taxon>Stramenopiles</taxon>
        <taxon>Ochrophyta</taxon>
        <taxon>Bacillariophyta</taxon>
        <taxon>Bacillariophyceae</taxon>
        <taxon>Bacillariophycidae</taxon>
        <taxon>Bacillariales</taxon>
        <taxon>Bacillariaceae</taxon>
        <taxon>Cylindrotheca</taxon>
    </lineage>
</organism>
<protein>
    <submittedName>
        <fullName evidence="3">Uncharacterized protein</fullName>
    </submittedName>
</protein>
<dbReference type="EMBL" id="CAKOGP040000002">
    <property type="protein sequence ID" value="CAJ1922518.1"/>
    <property type="molecule type" value="Genomic_DNA"/>
</dbReference>
<dbReference type="Proteomes" id="UP001295423">
    <property type="component" value="Unassembled WGS sequence"/>
</dbReference>
<sequence length="353" mass="41196">MMKGVWNVLIIVLLLSKQTPGFDSQPRGRLGFLPGNSFALFEKPGRRERKIQEKREEYQLRKRLWLERYGTVEALQQTFGVAPPFGDLSPEQTRRLYHTLLPRSLLGLYEMGVMKPEELAPLAYNARIAAKEYARSRCVWTARLMTTAFDIYRGRLGKSSSMSWEELYKKYEAQIVEEECNSELNGNQSDDEDLTMRIYLRILEKSCSTNQAFDSMFLNEEEDDEDSGYLDSVATKLEDDVRYILLPPNERAKAKKVKRQMEKAEEKMAEKKTKIEKKELSRQKAVRKRLRQKRRLKAAEDSDHEIQHDKATTVKSTKKTVEDSNSMPSQRWTILRILAGTRRKDKKISKEKI</sequence>
<comment type="caution">
    <text evidence="3">The sequence shown here is derived from an EMBL/GenBank/DDBJ whole genome shotgun (WGS) entry which is preliminary data.</text>
</comment>
<evidence type="ECO:0000313" key="4">
    <source>
        <dbReference type="Proteomes" id="UP001295423"/>
    </source>
</evidence>
<gene>
    <name evidence="3" type="ORF">CYCCA115_LOCUS980</name>
</gene>
<evidence type="ECO:0000256" key="2">
    <source>
        <dbReference type="SAM" id="SignalP"/>
    </source>
</evidence>
<name>A0AAD2FFW9_9STRA</name>
<keyword evidence="2" id="KW-0732">Signal</keyword>
<dbReference type="AlphaFoldDB" id="A0AAD2FFW9"/>
<feature type="compositionally biased region" description="Basic and acidic residues" evidence="1">
    <location>
        <begin position="297"/>
        <end position="312"/>
    </location>
</feature>
<feature type="compositionally biased region" description="Basic and acidic residues" evidence="1">
    <location>
        <begin position="268"/>
        <end position="282"/>
    </location>
</feature>
<proteinExistence type="predicted"/>
<feature type="chain" id="PRO_5042236274" evidence="2">
    <location>
        <begin position="22"/>
        <end position="353"/>
    </location>
</feature>
<feature type="signal peptide" evidence="2">
    <location>
        <begin position="1"/>
        <end position="21"/>
    </location>
</feature>
<evidence type="ECO:0000256" key="1">
    <source>
        <dbReference type="SAM" id="MobiDB-lite"/>
    </source>
</evidence>
<feature type="region of interest" description="Disordered" evidence="1">
    <location>
        <begin position="268"/>
        <end position="328"/>
    </location>
</feature>
<feature type="compositionally biased region" description="Basic residues" evidence="1">
    <location>
        <begin position="284"/>
        <end position="296"/>
    </location>
</feature>
<evidence type="ECO:0000313" key="3">
    <source>
        <dbReference type="EMBL" id="CAJ1922518.1"/>
    </source>
</evidence>